<feature type="compositionally biased region" description="Polar residues" evidence="9">
    <location>
        <begin position="495"/>
        <end position="509"/>
    </location>
</feature>
<dbReference type="InterPro" id="IPR050538">
    <property type="entry name" value="MAP_kinase_kinase_kinase"/>
</dbReference>
<reference evidence="11 12" key="1">
    <citation type="submission" date="2019-06" db="EMBL/GenBank/DDBJ databases">
        <authorList>
            <person name="Broberg M."/>
        </authorList>
    </citation>
    <scope>NUCLEOTIDE SEQUENCE [LARGE SCALE GENOMIC DNA]</scope>
</reference>
<name>A0ABY6U1R0_BIOOC</name>
<dbReference type="SUPFAM" id="SSF48464">
    <property type="entry name" value="ENTH/VHS domain"/>
    <property type="match status" value="1"/>
</dbReference>
<protein>
    <recommendedName>
        <fullName evidence="1">mitogen-activated protein kinase</fullName>
        <ecNumber evidence="1">2.7.11.24</ecNumber>
    </recommendedName>
</protein>
<evidence type="ECO:0000313" key="11">
    <source>
        <dbReference type="EMBL" id="VUC24930.1"/>
    </source>
</evidence>
<evidence type="ECO:0000256" key="1">
    <source>
        <dbReference type="ARBA" id="ARBA00012411"/>
    </source>
</evidence>
<keyword evidence="3" id="KW-0547">Nucleotide-binding</keyword>
<dbReference type="Proteomes" id="UP000766486">
    <property type="component" value="Unassembled WGS sequence"/>
</dbReference>
<dbReference type="PROSITE" id="PS50011">
    <property type="entry name" value="PROTEIN_KINASE_DOM"/>
    <property type="match status" value="1"/>
</dbReference>
<comment type="caution">
    <text evidence="11">The sequence shown here is derived from an EMBL/GenBank/DDBJ whole genome shotgun (WGS) entry which is preliminary data.</text>
</comment>
<evidence type="ECO:0000256" key="9">
    <source>
        <dbReference type="SAM" id="MobiDB-lite"/>
    </source>
</evidence>
<dbReference type="SMART" id="SM00220">
    <property type="entry name" value="S_TKc"/>
    <property type="match status" value="1"/>
</dbReference>
<dbReference type="SUPFAM" id="SSF56112">
    <property type="entry name" value="Protein kinase-like (PK-like)"/>
    <property type="match status" value="1"/>
</dbReference>
<dbReference type="PANTHER" id="PTHR48016:SF56">
    <property type="entry name" value="MAPKK KINASE"/>
    <property type="match status" value="1"/>
</dbReference>
<dbReference type="PROSITE" id="PS00108">
    <property type="entry name" value="PROTEIN_KINASE_ST"/>
    <property type="match status" value="1"/>
</dbReference>
<dbReference type="InterPro" id="IPR008942">
    <property type="entry name" value="ENTH_VHS"/>
</dbReference>
<keyword evidence="12" id="KW-1185">Reference proteome</keyword>
<dbReference type="Pfam" id="PF01417">
    <property type="entry name" value="ENTH"/>
    <property type="match status" value="1"/>
</dbReference>
<dbReference type="PANTHER" id="PTHR48016">
    <property type="entry name" value="MAP KINASE KINASE KINASE SSK2-RELATED-RELATED"/>
    <property type="match status" value="1"/>
</dbReference>
<accession>A0ABY6U1R0</accession>
<feature type="coiled-coil region" evidence="8">
    <location>
        <begin position="190"/>
        <end position="217"/>
    </location>
</feature>
<evidence type="ECO:0000256" key="5">
    <source>
        <dbReference type="ARBA" id="ARBA00022840"/>
    </source>
</evidence>
<feature type="compositionally biased region" description="Basic and acidic residues" evidence="9">
    <location>
        <begin position="441"/>
        <end position="453"/>
    </location>
</feature>
<evidence type="ECO:0000256" key="7">
    <source>
        <dbReference type="ARBA" id="ARBA00048130"/>
    </source>
</evidence>
<comment type="catalytic activity">
    <reaction evidence="7">
        <text>L-seryl-[protein] + ATP = O-phospho-L-seryl-[protein] + ADP + H(+)</text>
        <dbReference type="Rhea" id="RHEA:17989"/>
        <dbReference type="Rhea" id="RHEA-COMP:9863"/>
        <dbReference type="Rhea" id="RHEA-COMP:11604"/>
        <dbReference type="ChEBI" id="CHEBI:15378"/>
        <dbReference type="ChEBI" id="CHEBI:29999"/>
        <dbReference type="ChEBI" id="CHEBI:30616"/>
        <dbReference type="ChEBI" id="CHEBI:83421"/>
        <dbReference type="ChEBI" id="CHEBI:456216"/>
        <dbReference type="EC" id="2.7.11.24"/>
    </reaction>
    <physiologicalReaction direction="left-to-right" evidence="7">
        <dbReference type="Rhea" id="RHEA:17990"/>
    </physiologicalReaction>
</comment>
<feature type="compositionally biased region" description="Basic and acidic residues" evidence="9">
    <location>
        <begin position="348"/>
        <end position="357"/>
    </location>
</feature>
<proteinExistence type="predicted"/>
<dbReference type="Gene3D" id="3.30.200.20">
    <property type="entry name" value="Phosphorylase Kinase, domain 1"/>
    <property type="match status" value="1"/>
</dbReference>
<sequence>MSAKRDSFLSFPTKKWRQRLGLELDDDKIQSKVFKATPNNIAFNDLSRFSEVVRLTSSGSEKALKTLKAVHRVILTDRWNVAYKGLQLLNYLLHYGGGDVLPWVIRHLKSLEDFAWNLSDPHHKRVLIEQLTDIRFLVENNRQLNMEREDPLHNAWRAKVTRPPPARPNQKYVVSDLSCEPPMLEPEDRRTGLERKIDELGEEVKRAIAEMTEGEHDAYISDEETDHLGATQPSKAAEFESTQVSMLGVEDTRDDLARQINELHGKFKRTVTEMTEGYRANISDEEASQLLTPATPIRGSSIAGARRLDDEEISARREGIRIARAQRQQMRKKEQERRFNAASEAQPEELHTAEERGQQVSEEQPQLAETELKRDMEIQRRQEAKSEDPEGHDEPAGEASMDNSEDPLMPREDTQRYITANTPKGDDLQVVDILPQSTRPRAFDGREEDDSRKQTLVRGGETPIPSTEEGTATARQMPQQRQTELLGHLNDRHQTPSPQLKVQRQQTPGSDLSVSSSRIVSDLVRDSKLETAFAPNGQVVRHVSYVTNPRMRRRRVRKEEIWERQSELGSGAFGRVWLEKCLTGDDIGKLRAVKEITKLQRQSRSSEIDYNRELEAIAKFSHKKSFGWYESEGAIYIAMEYLEHGDLQSHLNRPFPEDEVRDIVFQLLEGLSFMHENGFAHRDLKPANILVSEHSPNWWVKISDFGISKRAEEEATAFRTLVGTRGYIAPEVIGIYCPEDIDTILDSSSLYTVAVDLWALGAIMFKLLTHETIFAEPLELARYVTARRPFPRALVSEKGVSEACMGFLEQAMAHSPTSRPSSSQALAHEWLADLSNQGDSSDEFPEGMSASTGVLTGPFTAVAGESTASAAWPSTFS</sequence>
<evidence type="ECO:0000256" key="6">
    <source>
        <dbReference type="ARBA" id="ARBA00047919"/>
    </source>
</evidence>
<dbReference type="EC" id="2.7.11.24" evidence="1"/>
<comment type="catalytic activity">
    <reaction evidence="6">
        <text>L-threonyl-[protein] + ATP = O-phospho-L-threonyl-[protein] + ADP + H(+)</text>
        <dbReference type="Rhea" id="RHEA:46608"/>
        <dbReference type="Rhea" id="RHEA-COMP:11060"/>
        <dbReference type="Rhea" id="RHEA-COMP:11605"/>
        <dbReference type="ChEBI" id="CHEBI:15378"/>
        <dbReference type="ChEBI" id="CHEBI:30013"/>
        <dbReference type="ChEBI" id="CHEBI:30616"/>
        <dbReference type="ChEBI" id="CHEBI:61977"/>
        <dbReference type="ChEBI" id="CHEBI:456216"/>
        <dbReference type="EC" id="2.7.11.24"/>
    </reaction>
    <physiologicalReaction direction="left-to-right" evidence="6">
        <dbReference type="Rhea" id="RHEA:46609"/>
    </physiologicalReaction>
</comment>
<feature type="domain" description="Protein kinase" evidence="10">
    <location>
        <begin position="562"/>
        <end position="831"/>
    </location>
</feature>
<evidence type="ECO:0000259" key="10">
    <source>
        <dbReference type="PROSITE" id="PS50011"/>
    </source>
</evidence>
<dbReference type="Pfam" id="PF00069">
    <property type="entry name" value="Pkinase"/>
    <property type="match status" value="1"/>
</dbReference>
<keyword evidence="2" id="KW-0808">Transferase</keyword>
<dbReference type="EMBL" id="CABFNS010000729">
    <property type="protein sequence ID" value="VUC24930.1"/>
    <property type="molecule type" value="Genomic_DNA"/>
</dbReference>
<dbReference type="Gene3D" id="1.10.510.10">
    <property type="entry name" value="Transferase(Phosphotransferase) domain 1"/>
    <property type="match status" value="1"/>
</dbReference>
<dbReference type="InterPro" id="IPR000719">
    <property type="entry name" value="Prot_kinase_dom"/>
</dbReference>
<keyword evidence="8" id="KW-0175">Coiled coil</keyword>
<evidence type="ECO:0000256" key="2">
    <source>
        <dbReference type="ARBA" id="ARBA00022679"/>
    </source>
</evidence>
<feature type="region of interest" description="Disordered" evidence="9">
    <location>
        <begin position="325"/>
        <end position="514"/>
    </location>
</feature>
<evidence type="ECO:0000256" key="8">
    <source>
        <dbReference type="SAM" id="Coils"/>
    </source>
</evidence>
<dbReference type="Gene3D" id="1.25.40.90">
    <property type="match status" value="1"/>
</dbReference>
<keyword evidence="5" id="KW-0067">ATP-binding</keyword>
<evidence type="ECO:0000313" key="12">
    <source>
        <dbReference type="Proteomes" id="UP000766486"/>
    </source>
</evidence>
<dbReference type="InterPro" id="IPR008271">
    <property type="entry name" value="Ser/Thr_kinase_AS"/>
</dbReference>
<organism evidence="11 12">
    <name type="scientific">Bionectria ochroleuca</name>
    <name type="common">Gliocladium roseum</name>
    <dbReference type="NCBI Taxonomy" id="29856"/>
    <lineage>
        <taxon>Eukaryota</taxon>
        <taxon>Fungi</taxon>
        <taxon>Dikarya</taxon>
        <taxon>Ascomycota</taxon>
        <taxon>Pezizomycotina</taxon>
        <taxon>Sordariomycetes</taxon>
        <taxon>Hypocreomycetidae</taxon>
        <taxon>Hypocreales</taxon>
        <taxon>Bionectriaceae</taxon>
        <taxon>Clonostachys</taxon>
    </lineage>
</organism>
<dbReference type="InterPro" id="IPR013809">
    <property type="entry name" value="ENTH"/>
</dbReference>
<feature type="compositionally biased region" description="Polar residues" evidence="9">
    <location>
        <begin position="464"/>
        <end position="483"/>
    </location>
</feature>
<evidence type="ECO:0000256" key="4">
    <source>
        <dbReference type="ARBA" id="ARBA00022777"/>
    </source>
</evidence>
<keyword evidence="4" id="KW-0418">Kinase</keyword>
<feature type="compositionally biased region" description="Basic and acidic residues" evidence="9">
    <location>
        <begin position="370"/>
        <end position="395"/>
    </location>
</feature>
<dbReference type="InterPro" id="IPR011009">
    <property type="entry name" value="Kinase-like_dom_sf"/>
</dbReference>
<evidence type="ECO:0000256" key="3">
    <source>
        <dbReference type="ARBA" id="ARBA00022741"/>
    </source>
</evidence>
<gene>
    <name evidence="11" type="ORF">CLO192961_LOCUS154663</name>
</gene>